<dbReference type="CDD" id="cd00093">
    <property type="entry name" value="HTH_XRE"/>
    <property type="match status" value="1"/>
</dbReference>
<dbReference type="InterPro" id="IPR001387">
    <property type="entry name" value="Cro/C1-type_HTH"/>
</dbReference>
<dbReference type="InterPro" id="IPR010982">
    <property type="entry name" value="Lambda_DNA-bd_dom_sf"/>
</dbReference>
<sequence>MKLRFGKGGKKLSNTSNLKRLRMFFGLTQQDMAELIKVDKRTYINKENGDTPFKSNEMYLIKNRFGLSADKIFFDENFEITEVLESDTTCKR</sequence>
<dbReference type="PROSITE" id="PS50943">
    <property type="entry name" value="HTH_CROC1"/>
    <property type="match status" value="1"/>
</dbReference>
<organism evidence="2 3">
    <name type="scientific">Lederbergia citrisecunda</name>
    <dbReference type="NCBI Taxonomy" id="2833583"/>
    <lineage>
        <taxon>Bacteria</taxon>
        <taxon>Bacillati</taxon>
        <taxon>Bacillota</taxon>
        <taxon>Bacilli</taxon>
        <taxon>Bacillales</taxon>
        <taxon>Bacillaceae</taxon>
        <taxon>Lederbergia</taxon>
    </lineage>
</organism>
<feature type="domain" description="HTH cro/C1-type" evidence="1">
    <location>
        <begin position="18"/>
        <end position="72"/>
    </location>
</feature>
<dbReference type="Pfam" id="PF12844">
    <property type="entry name" value="HTH_19"/>
    <property type="match status" value="1"/>
</dbReference>
<name>A0A942TLF7_9BACI</name>
<dbReference type="SMART" id="SM00530">
    <property type="entry name" value="HTH_XRE"/>
    <property type="match status" value="1"/>
</dbReference>
<protein>
    <submittedName>
        <fullName evidence="2">Helix-turn-helix transcriptional regulator</fullName>
    </submittedName>
</protein>
<evidence type="ECO:0000313" key="3">
    <source>
        <dbReference type="Proteomes" id="UP000682713"/>
    </source>
</evidence>
<keyword evidence="3" id="KW-1185">Reference proteome</keyword>
<evidence type="ECO:0000313" key="2">
    <source>
        <dbReference type="EMBL" id="MBS4200310.1"/>
    </source>
</evidence>
<dbReference type="SUPFAM" id="SSF47413">
    <property type="entry name" value="lambda repressor-like DNA-binding domains"/>
    <property type="match status" value="1"/>
</dbReference>
<evidence type="ECO:0000259" key="1">
    <source>
        <dbReference type="PROSITE" id="PS50943"/>
    </source>
</evidence>
<dbReference type="Proteomes" id="UP000682713">
    <property type="component" value="Unassembled WGS sequence"/>
</dbReference>
<dbReference type="Gene3D" id="1.10.260.40">
    <property type="entry name" value="lambda repressor-like DNA-binding domains"/>
    <property type="match status" value="1"/>
</dbReference>
<gene>
    <name evidence="2" type="ORF">KHA93_11775</name>
</gene>
<proteinExistence type="predicted"/>
<dbReference type="EMBL" id="JAGYPJ010000001">
    <property type="protein sequence ID" value="MBS4200310.1"/>
    <property type="molecule type" value="Genomic_DNA"/>
</dbReference>
<accession>A0A942TLF7</accession>
<dbReference type="GO" id="GO:0003677">
    <property type="term" value="F:DNA binding"/>
    <property type="evidence" value="ECO:0007669"/>
    <property type="project" value="InterPro"/>
</dbReference>
<reference evidence="2 3" key="1">
    <citation type="submission" date="2021-05" db="EMBL/GenBank/DDBJ databases">
        <title>Novel Bacillus species.</title>
        <authorList>
            <person name="Liu G."/>
        </authorList>
    </citation>
    <scope>NUCLEOTIDE SEQUENCE [LARGE SCALE GENOMIC DNA]</scope>
    <source>
        <strain evidence="2 3">FJAT-49732</strain>
    </source>
</reference>
<dbReference type="AlphaFoldDB" id="A0A942TLF7"/>
<comment type="caution">
    <text evidence="2">The sequence shown here is derived from an EMBL/GenBank/DDBJ whole genome shotgun (WGS) entry which is preliminary data.</text>
</comment>